<organism evidence="2 3">
    <name type="scientific">Vavraia culicis (isolate floridensis)</name>
    <name type="common">Microsporidian parasite</name>
    <dbReference type="NCBI Taxonomy" id="948595"/>
    <lineage>
        <taxon>Eukaryota</taxon>
        <taxon>Fungi</taxon>
        <taxon>Fungi incertae sedis</taxon>
        <taxon>Microsporidia</taxon>
        <taxon>Pleistophoridae</taxon>
        <taxon>Vavraia</taxon>
    </lineage>
</organism>
<evidence type="ECO:0000313" key="3">
    <source>
        <dbReference type="Proteomes" id="UP000011081"/>
    </source>
</evidence>
<feature type="region of interest" description="Disordered" evidence="1">
    <location>
        <begin position="20"/>
        <end position="60"/>
    </location>
</feature>
<dbReference type="AlphaFoldDB" id="L2GRM9"/>
<proteinExistence type="predicted"/>
<evidence type="ECO:0000256" key="1">
    <source>
        <dbReference type="SAM" id="MobiDB-lite"/>
    </source>
</evidence>
<dbReference type="InParanoid" id="L2GRM9"/>
<dbReference type="HOGENOM" id="CLU_043367_0_0_1"/>
<reference evidence="3" key="1">
    <citation type="submission" date="2011-03" db="EMBL/GenBank/DDBJ databases">
        <title>The genome sequence of Vavraia culicis strain floridensis.</title>
        <authorList>
            <consortium name="The Broad Institute Genome Sequencing Platform"/>
            <person name="Cuomo C."/>
            <person name="Becnel J."/>
            <person name="Sanscrainte N."/>
            <person name="Young S.K."/>
            <person name="Zeng Q."/>
            <person name="Gargeya S."/>
            <person name="Fitzgerald M."/>
            <person name="Haas B."/>
            <person name="Abouelleil A."/>
            <person name="Alvarado L."/>
            <person name="Arachchi H.M."/>
            <person name="Berlin A."/>
            <person name="Chapman S.B."/>
            <person name="Gearin G."/>
            <person name="Goldberg J."/>
            <person name="Griggs A."/>
            <person name="Gujja S."/>
            <person name="Hansen M."/>
            <person name="Heiman D."/>
            <person name="Howarth C."/>
            <person name="Larimer J."/>
            <person name="Lui A."/>
            <person name="MacDonald P.J.P."/>
            <person name="McCowen C."/>
            <person name="Montmayeur A."/>
            <person name="Murphy C."/>
            <person name="Neiman D."/>
            <person name="Pearson M."/>
            <person name="Priest M."/>
            <person name="Roberts A."/>
            <person name="Saif S."/>
            <person name="Shea T."/>
            <person name="Sisk P."/>
            <person name="Stolte C."/>
            <person name="Sykes S."/>
            <person name="Wortman J."/>
            <person name="Nusbaum C."/>
            <person name="Birren B."/>
        </authorList>
    </citation>
    <scope>NUCLEOTIDE SEQUENCE [LARGE SCALE GENOMIC DNA]</scope>
    <source>
        <strain evidence="3">floridensis</strain>
    </source>
</reference>
<dbReference type="VEuPathDB" id="MicrosporidiaDB:VCUG_02487"/>
<dbReference type="RefSeq" id="XP_008075495.1">
    <property type="nucleotide sequence ID" value="XM_008077304.1"/>
</dbReference>
<accession>L2GRM9</accession>
<gene>
    <name evidence="2" type="ORF">VCUG_02487</name>
</gene>
<sequence length="491" mass="57241">GESSQSNTFIYPGMELVGHPTQLTTCSDESREHAQHDCESAGTSSSRKRKRVSGQSNEDHSNKLEKLQNVIFKVINKRECFAQEYNQKTKNNQGDLELSRYFDNLKEMLVKFTDDTHKNKGKIVNTRIDNYGSLSLISEYITFRTNIFVQMKRFSVSIERLSSDKVAVCCGGVNKISELLRLYARYNDELYSMLTTNSKISEAEYFSSESVKCVGCRHYHPNSCFIMQNVIDNLFENSLEMLYGNKVIDKCLLFSEFTSLCGYFIQFRNYRNKKLRDKAITIYIASRIENIVTSCIKLRNGGDDQYKNKQNLLIQIDYRSFVRKFLFSQLLSVFRVKSSVISKYIFFSELEYTCSTVCGASNPDTVCDTFLEGYEPLFFLLSGLFDKIRFTKYSSKATWDINLSMEHLDGKYILKEILRIYSRHMKERLGQNVKWLYGYIGRYLSTSYSERRDEILNKIEELNYNNSEPMAQQVCDLYKCVRGHLEELIRQ</sequence>
<dbReference type="Proteomes" id="UP000011081">
    <property type="component" value="Unassembled WGS sequence"/>
</dbReference>
<dbReference type="EMBL" id="GL877470">
    <property type="protein sequence ID" value="ELA46032.1"/>
    <property type="molecule type" value="Genomic_DNA"/>
</dbReference>
<evidence type="ECO:0000313" key="2">
    <source>
        <dbReference type="EMBL" id="ELA46032.1"/>
    </source>
</evidence>
<name>L2GRM9_VAVCU</name>
<keyword evidence="3" id="KW-1185">Reference proteome</keyword>
<dbReference type="GeneID" id="19880349"/>
<protein>
    <submittedName>
        <fullName evidence="2">Uncharacterized protein</fullName>
    </submittedName>
</protein>
<feature type="compositionally biased region" description="Basic and acidic residues" evidence="1">
    <location>
        <begin position="28"/>
        <end position="39"/>
    </location>
</feature>
<feature type="non-terminal residue" evidence="2">
    <location>
        <position position="1"/>
    </location>
</feature>